<dbReference type="PANTHER" id="PTHR31274">
    <property type="entry name" value="PROTEIN ECM3"/>
    <property type="match status" value="1"/>
</dbReference>
<evidence type="ECO:0000256" key="5">
    <source>
        <dbReference type="SAM" id="MobiDB-lite"/>
    </source>
</evidence>
<evidence type="ECO:0000313" key="8">
    <source>
        <dbReference type="Proteomes" id="UP000053611"/>
    </source>
</evidence>
<sequence length="494" mass="53900">MSLDAGEIIYKAFVPTLKMALCIAAGFVLTKTRSLTPASTRGISLITLNLSLPCLLFSSMVQSFTPTNIQAFGPLLMIGIMYQVLGGSLAWVVSEVFWVPSDFKFGILVMGVISNWGNLPTAVVQTMAREAPFNPDTDVDLGVAYIAIFILLMNSTFFAFGVHKMCGWDFDENRATRSETFRQRWSRRIFRLQQLPSRCKAKLTTAPRTDGKGQLERQPHQVLIRTPSQTPSVFAAITDLTNPQCSPLSSDAGQVHGSPFRALNKSSSPSPLPPDENARTSGSDERPSSSTTDKRSPRPTLMLRAITVLRNVPIATWSVIAGLLCSLILPLKALLTPTEGWTGTRMPNAPDGNPPLFFLLDTAAYIGALTVPLGLMLLGSSFARLEFPSRIRDAPLSANVAMAMVKMVIVPVFSVFVVQSFQSHTSLFPKEDKVRTFCAILLSGTPAAVNQLVVTQLYHPEGRADTLAFFLLLQYCLMFVLSTALAAIALYIVT</sequence>
<feature type="transmembrane region" description="Helical" evidence="6">
    <location>
        <begin position="400"/>
        <end position="422"/>
    </location>
</feature>
<feature type="compositionally biased region" description="Basic and acidic residues" evidence="5">
    <location>
        <begin position="209"/>
        <end position="219"/>
    </location>
</feature>
<gene>
    <name evidence="7" type="ORF">CC85DRAFT_296012</name>
</gene>
<feature type="transmembrane region" description="Helical" evidence="6">
    <location>
        <begin position="314"/>
        <end position="335"/>
    </location>
</feature>
<evidence type="ECO:0000256" key="1">
    <source>
        <dbReference type="ARBA" id="ARBA00004141"/>
    </source>
</evidence>
<dbReference type="GeneID" id="28985560"/>
<dbReference type="InterPro" id="IPR040254">
    <property type="entry name" value="Ecm3-like"/>
</dbReference>
<feature type="transmembrane region" description="Helical" evidence="6">
    <location>
        <begin position="143"/>
        <end position="162"/>
    </location>
</feature>
<feature type="region of interest" description="Disordered" evidence="5">
    <location>
        <begin position="201"/>
        <end position="224"/>
    </location>
</feature>
<keyword evidence="8" id="KW-1185">Reference proteome</keyword>
<feature type="transmembrane region" description="Helical" evidence="6">
    <location>
        <begin position="12"/>
        <end position="30"/>
    </location>
</feature>
<feature type="region of interest" description="Disordered" evidence="5">
    <location>
        <begin position="246"/>
        <end position="297"/>
    </location>
</feature>
<dbReference type="PANTHER" id="PTHR31274:SF1">
    <property type="entry name" value="AGL149CP"/>
    <property type="match status" value="1"/>
</dbReference>
<feature type="transmembrane region" description="Helical" evidence="6">
    <location>
        <begin position="71"/>
        <end position="93"/>
    </location>
</feature>
<dbReference type="RefSeq" id="XP_018280013.1">
    <property type="nucleotide sequence ID" value="XM_018424957.1"/>
</dbReference>
<dbReference type="InterPro" id="IPR004776">
    <property type="entry name" value="Mem_transp_PIN-like"/>
</dbReference>
<evidence type="ECO:0000256" key="6">
    <source>
        <dbReference type="SAM" id="Phobius"/>
    </source>
</evidence>
<evidence type="ECO:0008006" key="9">
    <source>
        <dbReference type="Google" id="ProtNLM"/>
    </source>
</evidence>
<feature type="transmembrane region" description="Helical" evidence="6">
    <location>
        <begin position="355"/>
        <end position="379"/>
    </location>
</feature>
<organism evidence="7 8">
    <name type="scientific">Cutaneotrichosporon oleaginosum</name>
    <dbReference type="NCBI Taxonomy" id="879819"/>
    <lineage>
        <taxon>Eukaryota</taxon>
        <taxon>Fungi</taxon>
        <taxon>Dikarya</taxon>
        <taxon>Basidiomycota</taxon>
        <taxon>Agaricomycotina</taxon>
        <taxon>Tremellomycetes</taxon>
        <taxon>Trichosporonales</taxon>
        <taxon>Trichosporonaceae</taxon>
        <taxon>Cutaneotrichosporon</taxon>
    </lineage>
</organism>
<reference evidence="7 8" key="1">
    <citation type="submission" date="2015-03" db="EMBL/GenBank/DDBJ databases">
        <title>Genomics and transcriptomics of the oil-accumulating basidiomycete yeast T. oleaginosus allow insights into substrate utilization and the diverse evolutionary trajectories of mating systems in fungi.</title>
        <authorList>
            <consortium name="DOE Joint Genome Institute"/>
            <person name="Kourist R."/>
            <person name="Kracht O."/>
            <person name="Bracharz F."/>
            <person name="Lipzen A."/>
            <person name="Nolan M."/>
            <person name="Ohm R."/>
            <person name="Grigoriev I."/>
            <person name="Sun S."/>
            <person name="Heitman J."/>
            <person name="Bruck T."/>
            <person name="Nowrousian M."/>
        </authorList>
    </citation>
    <scope>NUCLEOTIDE SEQUENCE [LARGE SCALE GENOMIC DNA]</scope>
    <source>
        <strain evidence="7 8">IBC0246</strain>
    </source>
</reference>
<name>A0A0J0XR15_9TREE</name>
<feature type="compositionally biased region" description="Basic and acidic residues" evidence="5">
    <location>
        <begin position="276"/>
        <end position="296"/>
    </location>
</feature>
<feature type="transmembrane region" description="Helical" evidence="6">
    <location>
        <begin position="105"/>
        <end position="123"/>
    </location>
</feature>
<evidence type="ECO:0000256" key="4">
    <source>
        <dbReference type="ARBA" id="ARBA00023136"/>
    </source>
</evidence>
<feature type="transmembrane region" description="Helical" evidence="6">
    <location>
        <begin position="42"/>
        <end position="65"/>
    </location>
</feature>
<evidence type="ECO:0000313" key="7">
    <source>
        <dbReference type="EMBL" id="KLT43522.1"/>
    </source>
</evidence>
<dbReference type="OrthoDB" id="435607at2759"/>
<dbReference type="Proteomes" id="UP000053611">
    <property type="component" value="Unassembled WGS sequence"/>
</dbReference>
<accession>A0A0J0XR15</accession>
<dbReference type="GO" id="GO:0055085">
    <property type="term" value="P:transmembrane transport"/>
    <property type="evidence" value="ECO:0007669"/>
    <property type="project" value="InterPro"/>
</dbReference>
<dbReference type="STRING" id="879819.A0A0J0XR15"/>
<dbReference type="GO" id="GO:0016020">
    <property type="term" value="C:membrane"/>
    <property type="evidence" value="ECO:0007669"/>
    <property type="project" value="UniProtKB-SubCell"/>
</dbReference>
<feature type="transmembrane region" description="Helical" evidence="6">
    <location>
        <begin position="467"/>
        <end position="493"/>
    </location>
</feature>
<dbReference type="AlphaFoldDB" id="A0A0J0XR15"/>
<keyword evidence="3 6" id="KW-1133">Transmembrane helix</keyword>
<comment type="subcellular location">
    <subcellularLocation>
        <location evidence="1">Membrane</location>
        <topology evidence="1">Multi-pass membrane protein</topology>
    </subcellularLocation>
</comment>
<evidence type="ECO:0000256" key="2">
    <source>
        <dbReference type="ARBA" id="ARBA00022692"/>
    </source>
</evidence>
<dbReference type="EMBL" id="KQ087194">
    <property type="protein sequence ID" value="KLT43522.1"/>
    <property type="molecule type" value="Genomic_DNA"/>
</dbReference>
<protein>
    <recommendedName>
        <fullName evidence="9">Auxin efflux carrier</fullName>
    </recommendedName>
</protein>
<evidence type="ECO:0000256" key="3">
    <source>
        <dbReference type="ARBA" id="ARBA00022989"/>
    </source>
</evidence>
<dbReference type="Pfam" id="PF03547">
    <property type="entry name" value="Mem_trans"/>
    <property type="match status" value="1"/>
</dbReference>
<keyword evidence="4 6" id="KW-0472">Membrane</keyword>
<proteinExistence type="predicted"/>
<keyword evidence="2 6" id="KW-0812">Transmembrane</keyword>